<dbReference type="KEGG" id="cac:CA_C0983"/>
<dbReference type="EMBL" id="AE001437">
    <property type="protein sequence ID" value="AAK78959.1"/>
    <property type="molecule type" value="Genomic_DNA"/>
</dbReference>
<dbReference type="RefSeq" id="WP_010964301.1">
    <property type="nucleotide sequence ID" value="NC_003030.1"/>
</dbReference>
<dbReference type="PATRIC" id="fig|272562.8.peg.1192"/>
<keyword evidence="3" id="KW-1185">Reference proteome</keyword>
<name>Q97KD6_CLOAB</name>
<protein>
    <recommendedName>
        <fullName evidence="1">PilZ domain-containing protein</fullName>
    </recommendedName>
</protein>
<dbReference type="PIR" id="D97021">
    <property type="entry name" value="D97021"/>
</dbReference>
<dbReference type="InterPro" id="IPR009875">
    <property type="entry name" value="PilZ_domain"/>
</dbReference>
<dbReference type="GO" id="GO:0035438">
    <property type="term" value="F:cyclic-di-GMP binding"/>
    <property type="evidence" value="ECO:0007669"/>
    <property type="project" value="InterPro"/>
</dbReference>
<proteinExistence type="predicted"/>
<dbReference type="Proteomes" id="UP000000814">
    <property type="component" value="Chromosome"/>
</dbReference>
<reference evidence="2 3" key="1">
    <citation type="journal article" date="2001" name="J. Bacteriol.">
        <title>Genome sequence and comparative analysis of the solvent-producing bacterium Clostridium acetobutylicum.</title>
        <authorList>
            <person name="Nolling J."/>
            <person name="Breton G."/>
            <person name="Omelchenko M.V."/>
            <person name="Makarova K.S."/>
            <person name="Zeng Q."/>
            <person name="Gibson R."/>
            <person name="Lee H.M."/>
            <person name="Dubois J."/>
            <person name="Qiu D."/>
            <person name="Hitti J."/>
            <person name="Wolf Y.I."/>
            <person name="Tatusov R.L."/>
            <person name="Sabathe F."/>
            <person name="Doucette-Stamm L."/>
            <person name="Soucaille P."/>
            <person name="Daly M.J."/>
            <person name="Bennett G.N."/>
            <person name="Koonin E.V."/>
            <person name="Smith D.R."/>
        </authorList>
    </citation>
    <scope>NUCLEOTIDE SEQUENCE [LARGE SCALE GENOMIC DNA]</scope>
    <source>
        <strain evidence="3">ATCC 824 / DSM 792 / JCM 1419 / LMG 5710 / VKM B-1787</strain>
    </source>
</reference>
<evidence type="ECO:0000259" key="1">
    <source>
        <dbReference type="Pfam" id="PF07238"/>
    </source>
</evidence>
<sequence length="131" mass="15428">MVLASKSDISDRHKVYKYKTEKRGKNRKRIDLEISYPRINDESVYEKYKDREPILKSVNISESGICFKSRMLLRSGDFVSFLLNIERKPSFWCLSVVRWTGCNDNSYVIGCEFVSLTLQQIKTIRNFVDED</sequence>
<feature type="domain" description="PilZ" evidence="1">
    <location>
        <begin position="47"/>
        <end position="129"/>
    </location>
</feature>
<dbReference type="OrthoDB" id="1930616at2"/>
<dbReference type="eggNOG" id="ENOG5033HYF">
    <property type="taxonomic scope" value="Bacteria"/>
</dbReference>
<evidence type="ECO:0000313" key="3">
    <source>
        <dbReference type="Proteomes" id="UP000000814"/>
    </source>
</evidence>
<dbReference type="Pfam" id="PF07238">
    <property type="entry name" value="PilZ"/>
    <property type="match status" value="1"/>
</dbReference>
<dbReference type="HOGENOM" id="CLU_158481_0_0_9"/>
<dbReference type="GeneID" id="44997497"/>
<evidence type="ECO:0000313" key="2">
    <source>
        <dbReference type="EMBL" id="AAK78959.1"/>
    </source>
</evidence>
<gene>
    <name evidence="2" type="ordered locus">CA_C0983</name>
</gene>
<accession>Q97KD6</accession>
<dbReference type="Gene3D" id="2.40.10.220">
    <property type="entry name" value="predicted glycosyltransferase like domains"/>
    <property type="match status" value="1"/>
</dbReference>
<organism evidence="2 3">
    <name type="scientific">Clostridium acetobutylicum (strain ATCC 824 / DSM 792 / JCM 1419 / IAM 19013 / LMG 5710 / NBRC 13948 / NRRL B-527 / VKM B-1787 / 2291 / W)</name>
    <dbReference type="NCBI Taxonomy" id="272562"/>
    <lineage>
        <taxon>Bacteria</taxon>
        <taxon>Bacillati</taxon>
        <taxon>Bacillota</taxon>
        <taxon>Clostridia</taxon>
        <taxon>Eubacteriales</taxon>
        <taxon>Clostridiaceae</taxon>
        <taxon>Clostridium</taxon>
    </lineage>
</organism>
<dbReference type="AlphaFoldDB" id="Q97KD6"/>